<evidence type="ECO:0000256" key="1">
    <source>
        <dbReference type="ARBA" id="ARBA00000707"/>
    </source>
</evidence>
<keyword evidence="3" id="KW-0645">Protease</keyword>
<name>A0A5C6FYY2_METRR</name>
<evidence type="ECO:0000256" key="2">
    <source>
        <dbReference type="ARBA" id="ARBA00012759"/>
    </source>
</evidence>
<gene>
    <name evidence="8" type="ORF">ED733_000018</name>
</gene>
<keyword evidence="4" id="KW-0833">Ubl conjugation pathway</keyword>
<dbReference type="Proteomes" id="UP000317257">
    <property type="component" value="Unassembled WGS sequence"/>
</dbReference>
<sequence>MSQTTNLVVSAQDSHSTYISNQSRRTKPLKINDYDFYISQEAEKVASWLENAWPDIPLTRPVFEESCNELDLKYVNSTKTWAILGPELQKLSQNLSLSDYVQSVEYQARKLHSECSNATLAAQRALDDAKPNSSTTWTTPQASSSPRVAYHVPCLTKVFRNSRGATEALSRGSRLPKPSGLDAPDRPKDYNILEKLPCISTELLMLHGIVQSFKASQNLIKQQYGQDLEDSIAAMAWDLEHPQVQTPELSLSTDDLNVEIAAVEQDLRGKLLFVQKALSSQDACYFWLEAGHLWPCDSLASILELLRLDNHKHLTSQLKSSLVQLGILVTKLQHLLRMHDAERCHDAKKLLEEQTNTGHSNWTPMDYPEWLLLEIDNNILIRPVQVEVAKAIISPHSNQNSVLQMNMGKGKTSVVMPMAALILADKTKLCRIVVPKALLLQTAQVIQSRIGGLVGRQRLADGQQKVGKEMMEIQHWLDTTCRDILDESDLTLSVQTQLIYPSGDLTVVDGHPYRWLVVEELL</sequence>
<evidence type="ECO:0000256" key="4">
    <source>
        <dbReference type="ARBA" id="ARBA00022786"/>
    </source>
</evidence>
<comment type="catalytic activity">
    <reaction evidence="1">
        <text>Thiol-dependent hydrolysis of ester, thioester, amide, peptide and isopeptide bonds formed by the C-terminal Gly of ubiquitin (a 76-residue protein attached to proteins as an intracellular targeting signal).</text>
        <dbReference type="EC" id="3.4.19.12"/>
    </reaction>
</comment>
<dbReference type="InterPro" id="IPR051346">
    <property type="entry name" value="OTU_Deubiquitinase"/>
</dbReference>
<comment type="caution">
    <text evidence="8">The sequence shown here is derived from an EMBL/GenBank/DDBJ whole genome shotgun (WGS) entry which is preliminary data.</text>
</comment>
<dbReference type="GO" id="GO:0006508">
    <property type="term" value="P:proteolysis"/>
    <property type="evidence" value="ECO:0007669"/>
    <property type="project" value="UniProtKB-KW"/>
</dbReference>
<evidence type="ECO:0000313" key="8">
    <source>
        <dbReference type="EMBL" id="TWU70344.1"/>
    </source>
</evidence>
<dbReference type="EMBL" id="SBHS01000171">
    <property type="protein sequence ID" value="TWU70344.1"/>
    <property type="molecule type" value="Genomic_DNA"/>
</dbReference>
<dbReference type="PANTHER" id="PTHR13367:SF33">
    <property type="entry name" value="P-LOOP CONTAINING NUCLEOSIDE TRIPHOSPHATE HYDROLASE PROTEIN"/>
    <property type="match status" value="1"/>
</dbReference>
<keyword evidence="6" id="KW-0788">Thiol protease</keyword>
<organism evidence="8 9">
    <name type="scientific">Metarhizium rileyi (strain RCEF 4871)</name>
    <name type="common">Nomuraea rileyi</name>
    <dbReference type="NCBI Taxonomy" id="1649241"/>
    <lineage>
        <taxon>Eukaryota</taxon>
        <taxon>Fungi</taxon>
        <taxon>Dikarya</taxon>
        <taxon>Ascomycota</taxon>
        <taxon>Pezizomycotina</taxon>
        <taxon>Sordariomycetes</taxon>
        <taxon>Hypocreomycetidae</taxon>
        <taxon>Hypocreales</taxon>
        <taxon>Clavicipitaceae</taxon>
        <taxon>Metarhizium</taxon>
    </lineage>
</organism>
<dbReference type="InterPro" id="IPR022099">
    <property type="entry name" value="DUF3638"/>
</dbReference>
<dbReference type="Pfam" id="PF12340">
    <property type="entry name" value="DUF3638"/>
    <property type="match status" value="1"/>
</dbReference>
<dbReference type="AlphaFoldDB" id="A0A5C6FYY2"/>
<accession>A0A5C6FYY2</accession>
<dbReference type="EC" id="3.4.19.12" evidence="2"/>
<keyword evidence="5" id="KW-0378">Hydrolase</keyword>
<feature type="non-terminal residue" evidence="8">
    <location>
        <position position="522"/>
    </location>
</feature>
<dbReference type="Gene3D" id="3.40.50.300">
    <property type="entry name" value="P-loop containing nucleotide triphosphate hydrolases"/>
    <property type="match status" value="1"/>
</dbReference>
<feature type="domain" description="DUF3638" evidence="7">
    <location>
        <begin position="359"/>
        <end position="457"/>
    </location>
</feature>
<proteinExistence type="predicted"/>
<evidence type="ECO:0000256" key="5">
    <source>
        <dbReference type="ARBA" id="ARBA00022801"/>
    </source>
</evidence>
<protein>
    <recommendedName>
        <fullName evidence="2">ubiquitinyl hydrolase 1</fullName>
        <ecNumber evidence="2">3.4.19.12</ecNumber>
    </recommendedName>
</protein>
<dbReference type="InterPro" id="IPR027417">
    <property type="entry name" value="P-loop_NTPase"/>
</dbReference>
<evidence type="ECO:0000259" key="7">
    <source>
        <dbReference type="Pfam" id="PF12340"/>
    </source>
</evidence>
<reference evidence="9" key="1">
    <citation type="submission" date="2018-12" db="EMBL/GenBank/DDBJ databases">
        <title>The complete genome of Metarhizium rileyi, a key fungal pathogen of Lepidoptera.</title>
        <authorList>
            <person name="Binneck E."/>
            <person name="Lastra C.C.L."/>
            <person name="Sosa-Gomez D.R."/>
        </authorList>
    </citation>
    <scope>NUCLEOTIDE SEQUENCE [LARGE SCALE GENOMIC DNA]</scope>
    <source>
        <strain evidence="9">Cep018-CH2</strain>
    </source>
</reference>
<evidence type="ECO:0000256" key="3">
    <source>
        <dbReference type="ARBA" id="ARBA00022670"/>
    </source>
</evidence>
<dbReference type="GO" id="GO:0004843">
    <property type="term" value="F:cysteine-type deubiquitinase activity"/>
    <property type="evidence" value="ECO:0007669"/>
    <property type="project" value="UniProtKB-EC"/>
</dbReference>
<evidence type="ECO:0000256" key="6">
    <source>
        <dbReference type="ARBA" id="ARBA00022807"/>
    </source>
</evidence>
<dbReference type="SUPFAM" id="SSF52540">
    <property type="entry name" value="P-loop containing nucleoside triphosphate hydrolases"/>
    <property type="match status" value="1"/>
</dbReference>
<evidence type="ECO:0000313" key="9">
    <source>
        <dbReference type="Proteomes" id="UP000317257"/>
    </source>
</evidence>
<dbReference type="PANTHER" id="PTHR13367">
    <property type="entry name" value="UBIQUITIN THIOESTERASE"/>
    <property type="match status" value="1"/>
</dbReference>